<dbReference type="InterPro" id="IPR043502">
    <property type="entry name" value="DNA/RNA_pol_sf"/>
</dbReference>
<dbReference type="Pfam" id="PF07727">
    <property type="entry name" value="RVT_2"/>
    <property type="match status" value="2"/>
</dbReference>
<dbReference type="PANTHER" id="PTHR11439">
    <property type="entry name" value="GAG-POL-RELATED RETROTRANSPOSON"/>
    <property type="match status" value="1"/>
</dbReference>
<dbReference type="InterPro" id="IPR013103">
    <property type="entry name" value="RVT_2"/>
</dbReference>
<feature type="domain" description="Reverse transcriptase Ty1/copia-type" evidence="1">
    <location>
        <begin position="22"/>
        <end position="100"/>
    </location>
</feature>
<evidence type="ECO:0000313" key="3">
    <source>
        <dbReference type="Proteomes" id="UP000701853"/>
    </source>
</evidence>
<protein>
    <recommendedName>
        <fullName evidence="1">Reverse transcriptase Ty1/copia-type domain-containing protein</fullName>
    </recommendedName>
</protein>
<dbReference type="PANTHER" id="PTHR11439:SF467">
    <property type="entry name" value="INTEGRASE CATALYTIC DOMAIN-CONTAINING PROTEIN"/>
    <property type="match status" value="1"/>
</dbReference>
<comment type="caution">
    <text evidence="2">The sequence shown here is derived from an EMBL/GenBank/DDBJ whole genome shotgun (WGS) entry which is preliminary data.</text>
</comment>
<organism evidence="2 3">
    <name type="scientific">Gossypium anomalum</name>
    <dbReference type="NCBI Taxonomy" id="47600"/>
    <lineage>
        <taxon>Eukaryota</taxon>
        <taxon>Viridiplantae</taxon>
        <taxon>Streptophyta</taxon>
        <taxon>Embryophyta</taxon>
        <taxon>Tracheophyta</taxon>
        <taxon>Spermatophyta</taxon>
        <taxon>Magnoliopsida</taxon>
        <taxon>eudicotyledons</taxon>
        <taxon>Gunneridae</taxon>
        <taxon>Pentapetalae</taxon>
        <taxon>rosids</taxon>
        <taxon>malvids</taxon>
        <taxon>Malvales</taxon>
        <taxon>Malvaceae</taxon>
        <taxon>Malvoideae</taxon>
        <taxon>Gossypium</taxon>
    </lineage>
</organism>
<dbReference type="AlphaFoldDB" id="A0A8J6D1S4"/>
<feature type="domain" description="Reverse transcriptase Ty1/copia-type" evidence="1">
    <location>
        <begin position="102"/>
        <end position="158"/>
    </location>
</feature>
<accession>A0A8J6D1S4</accession>
<evidence type="ECO:0000259" key="1">
    <source>
        <dbReference type="Pfam" id="PF07727"/>
    </source>
</evidence>
<evidence type="ECO:0000313" key="2">
    <source>
        <dbReference type="EMBL" id="KAG8491796.1"/>
    </source>
</evidence>
<sequence length="350" mass="39668">MVLLPDERLSLLQKDALKSLDQLRQVDVNNAFLNGDLDNDVFMHQPLGYEQYDSRGNRFVCRLKKALYILRQAPRAWLEKLKQFLVSVGFVVSKSYASLFFQLLNSEFSLKDMGDLHYFLGIEVTRSSGCLHLCQKKYIHDILDRCSMTMAKSVHTLMVSSSTLAKSDGECLEDPTEYRSLAGALQYVVLTRPDIVFSSVCSVFLVGYVDANWGLDFDDRRSTSEYCVYFGQNLVSWCSKKQQVVSRSTTEAEYKSLAAATSEVTWLLSLLQELQIKSDDTPNVWCDSSSAVAVAANPILYSKFKHVELDLFFVREKVTNRSIMVGEVPACYQVANVLSKPLSMTYVTRF</sequence>
<dbReference type="EMBL" id="JAHUZN010000006">
    <property type="protein sequence ID" value="KAG8491796.1"/>
    <property type="molecule type" value="Genomic_DNA"/>
</dbReference>
<name>A0A8J6D1S4_9ROSI</name>
<reference evidence="2 3" key="1">
    <citation type="journal article" date="2021" name="bioRxiv">
        <title>The Gossypium anomalum genome as a resource for cotton improvement and evolutionary analysis of hybrid incompatibility.</title>
        <authorList>
            <person name="Grover C.E."/>
            <person name="Yuan D."/>
            <person name="Arick M.A."/>
            <person name="Miller E.R."/>
            <person name="Hu G."/>
            <person name="Peterson D.G."/>
            <person name="Wendel J.F."/>
            <person name="Udall J.A."/>
        </authorList>
    </citation>
    <scope>NUCLEOTIDE SEQUENCE [LARGE SCALE GENOMIC DNA]</scope>
    <source>
        <strain evidence="2">JFW-Udall</strain>
        <tissue evidence="2">Leaf</tissue>
    </source>
</reference>
<dbReference type="CDD" id="cd09272">
    <property type="entry name" value="RNase_HI_RT_Ty1"/>
    <property type="match status" value="1"/>
</dbReference>
<proteinExistence type="predicted"/>
<dbReference type="OrthoDB" id="1163908at2759"/>
<gene>
    <name evidence="2" type="ORF">CXB51_015038</name>
</gene>
<dbReference type="SUPFAM" id="SSF56672">
    <property type="entry name" value="DNA/RNA polymerases"/>
    <property type="match status" value="1"/>
</dbReference>
<keyword evidence="3" id="KW-1185">Reference proteome</keyword>
<dbReference type="Proteomes" id="UP000701853">
    <property type="component" value="Chromosome 6"/>
</dbReference>